<name>A0AAV4QNR7_CAEEX</name>
<proteinExistence type="predicted"/>
<organism evidence="1 2">
    <name type="scientific">Caerostris extrusa</name>
    <name type="common">Bark spider</name>
    <name type="synonym">Caerostris bankana</name>
    <dbReference type="NCBI Taxonomy" id="172846"/>
    <lineage>
        <taxon>Eukaryota</taxon>
        <taxon>Metazoa</taxon>
        <taxon>Ecdysozoa</taxon>
        <taxon>Arthropoda</taxon>
        <taxon>Chelicerata</taxon>
        <taxon>Arachnida</taxon>
        <taxon>Araneae</taxon>
        <taxon>Araneomorphae</taxon>
        <taxon>Entelegynae</taxon>
        <taxon>Araneoidea</taxon>
        <taxon>Araneidae</taxon>
        <taxon>Caerostris</taxon>
    </lineage>
</organism>
<evidence type="ECO:0000313" key="2">
    <source>
        <dbReference type="Proteomes" id="UP001054945"/>
    </source>
</evidence>
<dbReference type="EMBL" id="BPLR01006339">
    <property type="protein sequence ID" value="GIY09183.1"/>
    <property type="molecule type" value="Genomic_DNA"/>
</dbReference>
<sequence>MFEVLFNFYADDGWLGSYSFPPKRKSGEQGCCKFLNEATPPPRFCYENHQILERRSTKIQSLDVQKILNCQFPMERSIRWPPVLLLPRSPYLIPVDVCDNSYNVKRHEIHINGKRHKRFDECTVLNSPELKRCKILTPNFSGCENKSARKGYHLTSGRHRGMHSGRPFKPSGTSVRHKNLITIKTERSDIPESTAAVGMPPPPGTVARLEVTTTGLDATTSEAETATIGVSAIGRTFKIT</sequence>
<accession>A0AAV4QNR7</accession>
<evidence type="ECO:0000313" key="1">
    <source>
        <dbReference type="EMBL" id="GIY09183.1"/>
    </source>
</evidence>
<comment type="caution">
    <text evidence="1">The sequence shown here is derived from an EMBL/GenBank/DDBJ whole genome shotgun (WGS) entry which is preliminary data.</text>
</comment>
<reference evidence="1 2" key="1">
    <citation type="submission" date="2021-06" db="EMBL/GenBank/DDBJ databases">
        <title>Caerostris extrusa draft genome.</title>
        <authorList>
            <person name="Kono N."/>
            <person name="Arakawa K."/>
        </authorList>
    </citation>
    <scope>NUCLEOTIDE SEQUENCE [LARGE SCALE GENOMIC DNA]</scope>
</reference>
<gene>
    <name evidence="1" type="ORF">CEXT_451221</name>
</gene>
<keyword evidence="2" id="KW-1185">Reference proteome</keyword>
<dbReference type="AlphaFoldDB" id="A0AAV4QNR7"/>
<dbReference type="Proteomes" id="UP001054945">
    <property type="component" value="Unassembled WGS sequence"/>
</dbReference>
<protein>
    <submittedName>
        <fullName evidence="1">Uncharacterized protein</fullName>
    </submittedName>
</protein>